<proteinExistence type="predicted"/>
<evidence type="ECO:0000313" key="2">
    <source>
        <dbReference type="Proteomes" id="UP000245119"/>
    </source>
</evidence>
<reference evidence="1 2" key="1">
    <citation type="submission" date="2018-04" db="EMBL/GenBank/DDBJ databases">
        <title>The genome of golden apple snail Pomacea canaliculata provides insight into stress tolerance and invasive adaptation.</title>
        <authorList>
            <person name="Liu C."/>
            <person name="Liu B."/>
            <person name="Ren Y."/>
            <person name="Zhang Y."/>
            <person name="Wang H."/>
            <person name="Li S."/>
            <person name="Jiang F."/>
            <person name="Yin L."/>
            <person name="Zhang G."/>
            <person name="Qian W."/>
            <person name="Fan W."/>
        </authorList>
    </citation>
    <scope>NUCLEOTIDE SEQUENCE [LARGE SCALE GENOMIC DNA]</scope>
    <source>
        <strain evidence="1">SZHN2017</strain>
        <tissue evidence="1">Muscle</tissue>
    </source>
</reference>
<dbReference type="AlphaFoldDB" id="A0A2T7NJL8"/>
<comment type="caution">
    <text evidence="1">The sequence shown here is derived from an EMBL/GenBank/DDBJ whole genome shotgun (WGS) entry which is preliminary data.</text>
</comment>
<dbReference type="EMBL" id="PZQS01000012">
    <property type="protein sequence ID" value="PVD21348.1"/>
    <property type="molecule type" value="Genomic_DNA"/>
</dbReference>
<protein>
    <submittedName>
        <fullName evidence="1">Uncharacterized protein</fullName>
    </submittedName>
</protein>
<keyword evidence="2" id="KW-1185">Reference proteome</keyword>
<organism evidence="1 2">
    <name type="scientific">Pomacea canaliculata</name>
    <name type="common">Golden apple snail</name>
    <dbReference type="NCBI Taxonomy" id="400727"/>
    <lineage>
        <taxon>Eukaryota</taxon>
        <taxon>Metazoa</taxon>
        <taxon>Spiralia</taxon>
        <taxon>Lophotrochozoa</taxon>
        <taxon>Mollusca</taxon>
        <taxon>Gastropoda</taxon>
        <taxon>Caenogastropoda</taxon>
        <taxon>Architaenioglossa</taxon>
        <taxon>Ampullarioidea</taxon>
        <taxon>Ampullariidae</taxon>
        <taxon>Pomacea</taxon>
    </lineage>
</organism>
<gene>
    <name evidence="1" type="ORF">C0Q70_19521</name>
</gene>
<dbReference type="Proteomes" id="UP000245119">
    <property type="component" value="Linkage Group LG12"/>
</dbReference>
<accession>A0A2T7NJL8</accession>
<name>A0A2T7NJL8_POMCA</name>
<sequence>MSCKCSLGVTHCRSRLSMVCVLTALNCRQMAATSVDINDVSGFLLTGELWVGNSAFEHRNR</sequence>
<evidence type="ECO:0000313" key="1">
    <source>
        <dbReference type="EMBL" id="PVD21348.1"/>
    </source>
</evidence>